<dbReference type="EMBL" id="KV417356">
    <property type="protein sequence ID" value="KZO89986.1"/>
    <property type="molecule type" value="Genomic_DNA"/>
</dbReference>
<keyword evidence="2" id="KW-0812">Transmembrane</keyword>
<dbReference type="AlphaFoldDB" id="A0A167FYP5"/>
<evidence type="ECO:0000313" key="3">
    <source>
        <dbReference type="EMBL" id="KZO89986.1"/>
    </source>
</evidence>
<keyword evidence="2" id="KW-1133">Transmembrane helix</keyword>
<accession>A0A167FYP5</accession>
<feature type="region of interest" description="Disordered" evidence="1">
    <location>
        <begin position="95"/>
        <end position="114"/>
    </location>
</feature>
<name>A0A167FYP5_CALVF</name>
<evidence type="ECO:0000256" key="1">
    <source>
        <dbReference type="SAM" id="MobiDB-lite"/>
    </source>
</evidence>
<reference evidence="3 4" key="1">
    <citation type="journal article" date="2016" name="Mol. Biol. Evol.">
        <title>Comparative Genomics of Early-Diverging Mushroom-Forming Fungi Provides Insights into the Origins of Lignocellulose Decay Capabilities.</title>
        <authorList>
            <person name="Nagy L.G."/>
            <person name="Riley R."/>
            <person name="Tritt A."/>
            <person name="Adam C."/>
            <person name="Daum C."/>
            <person name="Floudas D."/>
            <person name="Sun H."/>
            <person name="Yadav J.S."/>
            <person name="Pangilinan J."/>
            <person name="Larsson K.H."/>
            <person name="Matsuura K."/>
            <person name="Barry K."/>
            <person name="Labutti K."/>
            <person name="Kuo R."/>
            <person name="Ohm R.A."/>
            <person name="Bhattacharya S.S."/>
            <person name="Shirouzu T."/>
            <person name="Yoshinaga Y."/>
            <person name="Martin F.M."/>
            <person name="Grigoriev I.V."/>
            <person name="Hibbett D.S."/>
        </authorList>
    </citation>
    <scope>NUCLEOTIDE SEQUENCE [LARGE SCALE GENOMIC DNA]</scope>
    <source>
        <strain evidence="3 4">TUFC12733</strain>
    </source>
</reference>
<feature type="transmembrane region" description="Helical" evidence="2">
    <location>
        <begin position="66"/>
        <end position="91"/>
    </location>
</feature>
<sequence>MIGVKSTWFRSISRKCGDDDGQCNSKAASSRSGTHCLQCSAGEATALCSGNARSCLVVSLLIPTTLAFLLSGIIVALHFVTLFCPAPHLLLLDSNLGSRRSTTPPPVSLWRNPR</sequence>
<dbReference type="Proteomes" id="UP000076738">
    <property type="component" value="Unassembled WGS sequence"/>
</dbReference>
<gene>
    <name evidence="3" type="ORF">CALVIDRAFT_431854</name>
</gene>
<keyword evidence="2" id="KW-0472">Membrane</keyword>
<protein>
    <submittedName>
        <fullName evidence="3">Uncharacterized protein</fullName>
    </submittedName>
</protein>
<evidence type="ECO:0000256" key="2">
    <source>
        <dbReference type="SAM" id="Phobius"/>
    </source>
</evidence>
<proteinExistence type="predicted"/>
<keyword evidence="4" id="KW-1185">Reference proteome</keyword>
<evidence type="ECO:0000313" key="4">
    <source>
        <dbReference type="Proteomes" id="UP000076738"/>
    </source>
</evidence>
<organism evidence="3 4">
    <name type="scientific">Calocera viscosa (strain TUFC12733)</name>
    <dbReference type="NCBI Taxonomy" id="1330018"/>
    <lineage>
        <taxon>Eukaryota</taxon>
        <taxon>Fungi</taxon>
        <taxon>Dikarya</taxon>
        <taxon>Basidiomycota</taxon>
        <taxon>Agaricomycotina</taxon>
        <taxon>Dacrymycetes</taxon>
        <taxon>Dacrymycetales</taxon>
        <taxon>Dacrymycetaceae</taxon>
        <taxon>Calocera</taxon>
    </lineage>
</organism>